<sequence>MVIETWLIVIGVAAMTMIIFDGKRKKKKNQVASADTPMPLNAVNDDELASNAAFAPDDTHNRLDPDASSAFKSQRDGSYLGVATQIQGKIIANEGVSIKGRVVGAVIARNQFIQLASSSVVNASLESAHIFIDGHLEGDINASQRLTLMSGAKVQGTISTNSFACHAGASVNGSVLPSQGRTAVFPKQKPAEQRA</sequence>
<accession>A0A1H0G3X2</accession>
<keyword evidence="2" id="KW-1133">Transmembrane helix</keyword>
<dbReference type="Proteomes" id="UP000199677">
    <property type="component" value="Unassembled WGS sequence"/>
</dbReference>
<name>A0A1H0G3X2_9GAMM</name>
<reference evidence="4" key="1">
    <citation type="submission" date="2016-10" db="EMBL/GenBank/DDBJ databases">
        <authorList>
            <person name="Varghese N."/>
            <person name="Submissions S."/>
        </authorList>
    </citation>
    <scope>NUCLEOTIDE SEQUENCE [LARGE SCALE GENOMIC DNA]</scope>
    <source>
        <strain evidence="4">CGMCC 1.6494</strain>
    </source>
</reference>
<dbReference type="Pfam" id="PF04519">
    <property type="entry name" value="Bactofilin"/>
    <property type="match status" value="1"/>
</dbReference>
<evidence type="ECO:0000256" key="2">
    <source>
        <dbReference type="SAM" id="Phobius"/>
    </source>
</evidence>
<dbReference type="OrthoDB" id="6165458at2"/>
<evidence type="ECO:0000256" key="1">
    <source>
        <dbReference type="ARBA" id="ARBA00044755"/>
    </source>
</evidence>
<dbReference type="EMBL" id="FNII01000011">
    <property type="protein sequence ID" value="SDO01550.1"/>
    <property type="molecule type" value="Genomic_DNA"/>
</dbReference>
<keyword evidence="2" id="KW-0472">Membrane</keyword>
<organism evidence="3 4">
    <name type="scientific">Vreelandella arcis</name>
    <dbReference type="NCBI Taxonomy" id="416873"/>
    <lineage>
        <taxon>Bacteria</taxon>
        <taxon>Pseudomonadati</taxon>
        <taxon>Pseudomonadota</taxon>
        <taxon>Gammaproteobacteria</taxon>
        <taxon>Oceanospirillales</taxon>
        <taxon>Halomonadaceae</taxon>
        <taxon>Vreelandella</taxon>
    </lineage>
</organism>
<comment type="similarity">
    <text evidence="1">Belongs to the bactofilin family.</text>
</comment>
<evidence type="ECO:0000313" key="3">
    <source>
        <dbReference type="EMBL" id="SDO01550.1"/>
    </source>
</evidence>
<gene>
    <name evidence="3" type="ORF">SAMN04487951_11177</name>
</gene>
<dbReference type="InterPro" id="IPR007607">
    <property type="entry name" value="BacA/B"/>
</dbReference>
<dbReference type="AlphaFoldDB" id="A0A1H0G3X2"/>
<feature type="transmembrane region" description="Helical" evidence="2">
    <location>
        <begin position="6"/>
        <end position="22"/>
    </location>
</feature>
<dbReference type="PANTHER" id="PTHR35024">
    <property type="entry name" value="HYPOTHETICAL CYTOSOLIC PROTEIN"/>
    <property type="match status" value="1"/>
</dbReference>
<proteinExistence type="inferred from homology"/>
<dbReference type="PANTHER" id="PTHR35024:SF4">
    <property type="entry name" value="POLYMER-FORMING CYTOSKELETAL PROTEIN"/>
    <property type="match status" value="1"/>
</dbReference>
<evidence type="ECO:0000313" key="4">
    <source>
        <dbReference type="Proteomes" id="UP000199677"/>
    </source>
</evidence>
<keyword evidence="2" id="KW-0812">Transmembrane</keyword>
<keyword evidence="4" id="KW-1185">Reference proteome</keyword>
<protein>
    <submittedName>
        <fullName evidence="3">Protein CcmA, bactofilin family</fullName>
    </submittedName>
</protein>